<name>A0A6M3ISG9_9ZZZZ</name>
<feature type="region of interest" description="Disordered" evidence="1">
    <location>
        <begin position="31"/>
        <end position="56"/>
    </location>
</feature>
<dbReference type="AlphaFoldDB" id="A0A6M3ISG9"/>
<evidence type="ECO:0000313" key="3">
    <source>
        <dbReference type="EMBL" id="QJA74645.1"/>
    </source>
</evidence>
<sequence>MATIDDLKIPSITDMSPDEAIEYLRVLRLSRNTPKKNRQSKSTIEKKAKAKAIPKPSKSQALELLKLLGG</sequence>
<proteinExistence type="predicted"/>
<organism evidence="2">
    <name type="scientific">viral metagenome</name>
    <dbReference type="NCBI Taxonomy" id="1070528"/>
    <lineage>
        <taxon>unclassified sequences</taxon>
        <taxon>metagenomes</taxon>
        <taxon>organismal metagenomes</taxon>
    </lineage>
</organism>
<evidence type="ECO:0000313" key="2">
    <source>
        <dbReference type="EMBL" id="QJA60486.1"/>
    </source>
</evidence>
<dbReference type="EMBL" id="MT141410">
    <property type="protein sequence ID" value="QJA60486.1"/>
    <property type="molecule type" value="Genomic_DNA"/>
</dbReference>
<accession>A0A6M3ISG9</accession>
<gene>
    <name evidence="3" type="ORF">MM415A01956_0013</name>
    <name evidence="2" type="ORF">MM415B01114_0036</name>
</gene>
<dbReference type="EMBL" id="MT142111">
    <property type="protein sequence ID" value="QJA74645.1"/>
    <property type="molecule type" value="Genomic_DNA"/>
</dbReference>
<reference evidence="2" key="1">
    <citation type="submission" date="2020-03" db="EMBL/GenBank/DDBJ databases">
        <title>The deep terrestrial virosphere.</title>
        <authorList>
            <person name="Holmfeldt K."/>
            <person name="Nilsson E."/>
            <person name="Simone D."/>
            <person name="Lopez-Fernandez M."/>
            <person name="Wu X."/>
            <person name="de Brujin I."/>
            <person name="Lundin D."/>
            <person name="Andersson A."/>
            <person name="Bertilsson S."/>
            <person name="Dopson M."/>
        </authorList>
    </citation>
    <scope>NUCLEOTIDE SEQUENCE</scope>
    <source>
        <strain evidence="3">MM415A01956</strain>
        <strain evidence="2">MM415B01114</strain>
    </source>
</reference>
<evidence type="ECO:0000256" key="1">
    <source>
        <dbReference type="SAM" id="MobiDB-lite"/>
    </source>
</evidence>
<protein>
    <submittedName>
        <fullName evidence="2">Uncharacterized protein</fullName>
    </submittedName>
</protein>